<keyword evidence="1" id="KW-0472">Membrane</keyword>
<accession>A0ABW8DXQ5</accession>
<keyword evidence="1" id="KW-0812">Transmembrane</keyword>
<evidence type="ECO:0000313" key="2">
    <source>
        <dbReference type="EMBL" id="MFJ2678392.1"/>
    </source>
</evidence>
<dbReference type="Proteomes" id="UP001617213">
    <property type="component" value="Unassembled WGS sequence"/>
</dbReference>
<organism evidence="2 3">
    <name type="scientific">Pseudomonas sivasensis</name>
    <dbReference type="NCBI Taxonomy" id="1880678"/>
    <lineage>
        <taxon>Bacteria</taxon>
        <taxon>Pseudomonadati</taxon>
        <taxon>Pseudomonadota</taxon>
        <taxon>Gammaproteobacteria</taxon>
        <taxon>Pseudomonadales</taxon>
        <taxon>Pseudomonadaceae</taxon>
        <taxon>Pseudomonas</taxon>
    </lineage>
</organism>
<dbReference type="EMBL" id="JBIUWZ010000010">
    <property type="protein sequence ID" value="MFJ2678392.1"/>
    <property type="molecule type" value="Genomic_DNA"/>
</dbReference>
<gene>
    <name evidence="2" type="ORF">ACIOWJ_09870</name>
</gene>
<protein>
    <submittedName>
        <fullName evidence="2">Uncharacterized protein</fullName>
    </submittedName>
</protein>
<comment type="caution">
    <text evidence="2">The sequence shown here is derived from an EMBL/GenBank/DDBJ whole genome shotgun (WGS) entry which is preliminary data.</text>
</comment>
<proteinExistence type="predicted"/>
<feature type="transmembrane region" description="Helical" evidence="1">
    <location>
        <begin position="95"/>
        <end position="113"/>
    </location>
</feature>
<feature type="transmembrane region" description="Helical" evidence="1">
    <location>
        <begin position="58"/>
        <end position="75"/>
    </location>
</feature>
<name>A0ABW8DXQ5_9PSED</name>
<feature type="transmembrane region" description="Helical" evidence="1">
    <location>
        <begin position="208"/>
        <end position="234"/>
    </location>
</feature>
<feature type="transmembrane region" description="Helical" evidence="1">
    <location>
        <begin position="178"/>
        <end position="196"/>
    </location>
</feature>
<keyword evidence="1" id="KW-1133">Transmembrane helix</keyword>
<reference evidence="2 3" key="1">
    <citation type="submission" date="2024-10" db="EMBL/GenBank/DDBJ databases">
        <title>The Natural Products Discovery Center: Release of the First 8490 Sequenced Strains for Exploring Actinobacteria Biosynthetic Diversity.</title>
        <authorList>
            <person name="Kalkreuter E."/>
            <person name="Kautsar S.A."/>
            <person name="Yang D."/>
            <person name="Bader C.D."/>
            <person name="Teijaro C.N."/>
            <person name="Fluegel L."/>
            <person name="Davis C.M."/>
            <person name="Simpson J.R."/>
            <person name="Lauterbach L."/>
            <person name="Steele A.D."/>
            <person name="Gui C."/>
            <person name="Meng S."/>
            <person name="Li G."/>
            <person name="Viehrig K."/>
            <person name="Ye F."/>
            <person name="Su P."/>
            <person name="Kiefer A.F."/>
            <person name="Nichols A."/>
            <person name="Cepeda A.J."/>
            <person name="Yan W."/>
            <person name="Fan B."/>
            <person name="Jiang Y."/>
            <person name="Adhikari A."/>
            <person name="Zheng C.-J."/>
            <person name="Schuster L."/>
            <person name="Cowan T.M."/>
            <person name="Smanski M.J."/>
            <person name="Chevrette M.G."/>
            <person name="De Carvalho L.P.S."/>
            <person name="Shen B."/>
        </authorList>
    </citation>
    <scope>NUCLEOTIDE SEQUENCE [LARGE SCALE GENOMIC DNA]</scope>
    <source>
        <strain evidence="2 3">NPDC087581</strain>
    </source>
</reference>
<feature type="transmembrane region" description="Helical" evidence="1">
    <location>
        <begin position="152"/>
        <end position="172"/>
    </location>
</feature>
<dbReference type="RefSeq" id="WP_401380911.1">
    <property type="nucleotide sequence ID" value="NZ_JBIUWZ010000010.1"/>
</dbReference>
<evidence type="ECO:0000313" key="3">
    <source>
        <dbReference type="Proteomes" id="UP001617213"/>
    </source>
</evidence>
<sequence>MEQQNETYYKRPNRLVMQSLQSAIKTTLGWCISLGTKIIKVAPSTTFTVQTASLSAQIFLLLTFFLPLKVLILLGSDAIPHYYPYYLRSIKKTHLIAGLSILTLICYLIYVLSEYTISHFSKSAAAELLKRSSKLNLFNNQKSFSSQTLKKFNRGLAAGIFSLVALMVLLYIYPQLFLATLAYLTTALLLTIYLFNKSERIRNILTNNIAAVLNTFSSVGFLVAFFFTVANFLYFEPPKIFAALISLLLMRQALSRLSLALQDIVALRLQHRQINALFFYGQRLLVDTSSTTDKIKNLLETPFRNTWILSITKQFHPEYQNLISSTWHQLGHPEIYAFDVELSTNSTAKNKRFLLKLFGENLSYSAEQEKTLISANPCIPSLIFCGSTKLKSLNCHVFELEDFNKVPRHKAQISALAINKMLLSIQPCESLALKYSRSHTSLEGRLSGEIINQLSLVATQHQAVALSIFSEKLSSIIKILSRVPKQIICLDLSPETLHTSNFGEIRSSHWANWKIEPIGSNWPITHQAELLNAIEDARSNRNDLASIPSAAVSMCSLIYTLEKLCAHSNFMDAINLLPEILEQLEIAETFKYDQR</sequence>
<evidence type="ECO:0000256" key="1">
    <source>
        <dbReference type="SAM" id="Phobius"/>
    </source>
</evidence>
<keyword evidence="3" id="KW-1185">Reference proteome</keyword>